<dbReference type="PANTHER" id="PTHR12147:SF26">
    <property type="entry name" value="PEPTIDASE M28 DOMAIN-CONTAINING PROTEIN"/>
    <property type="match status" value="1"/>
</dbReference>
<name>A0AAV9G6L8_9PEZI</name>
<dbReference type="InterPro" id="IPR003137">
    <property type="entry name" value="PA_domain"/>
</dbReference>
<keyword evidence="5 7" id="KW-0378">Hydrolase</keyword>
<keyword evidence="3 7" id="KW-0645">Protease</keyword>
<comment type="cofactor">
    <cofactor evidence="1">
        <name>Zn(2+)</name>
        <dbReference type="ChEBI" id="CHEBI:29105"/>
    </cofactor>
</comment>
<organism evidence="10 11">
    <name type="scientific">Podospora aff. communis PSN243</name>
    <dbReference type="NCBI Taxonomy" id="3040156"/>
    <lineage>
        <taxon>Eukaryota</taxon>
        <taxon>Fungi</taxon>
        <taxon>Dikarya</taxon>
        <taxon>Ascomycota</taxon>
        <taxon>Pezizomycotina</taxon>
        <taxon>Sordariomycetes</taxon>
        <taxon>Sordariomycetidae</taxon>
        <taxon>Sordariales</taxon>
        <taxon>Podosporaceae</taxon>
        <taxon>Podospora</taxon>
    </lineage>
</organism>
<dbReference type="EMBL" id="MU866001">
    <property type="protein sequence ID" value="KAK4443017.1"/>
    <property type="molecule type" value="Genomic_DNA"/>
</dbReference>
<evidence type="ECO:0000313" key="11">
    <source>
        <dbReference type="Proteomes" id="UP001321760"/>
    </source>
</evidence>
<feature type="domain" description="PA" evidence="8">
    <location>
        <begin position="126"/>
        <end position="221"/>
    </location>
</feature>
<dbReference type="Proteomes" id="UP001321760">
    <property type="component" value="Unassembled WGS sequence"/>
</dbReference>
<protein>
    <recommendedName>
        <fullName evidence="7">Peptide hydrolase</fullName>
        <ecNumber evidence="7">3.4.-.-</ecNumber>
    </recommendedName>
</protein>
<dbReference type="PANTHER" id="PTHR12147">
    <property type="entry name" value="METALLOPEPTIDASE M28 FAMILY MEMBER"/>
    <property type="match status" value="1"/>
</dbReference>
<keyword evidence="4 7" id="KW-0479">Metal-binding</keyword>
<dbReference type="Pfam" id="PF04389">
    <property type="entry name" value="Peptidase_M28"/>
    <property type="match status" value="1"/>
</dbReference>
<dbReference type="GO" id="GO:0046872">
    <property type="term" value="F:metal ion binding"/>
    <property type="evidence" value="ECO:0007669"/>
    <property type="project" value="UniProtKB-KW"/>
</dbReference>
<dbReference type="SUPFAM" id="SSF53187">
    <property type="entry name" value="Zn-dependent exopeptidases"/>
    <property type="match status" value="1"/>
</dbReference>
<feature type="domain" description="Peptidase M28" evidence="9">
    <location>
        <begin position="248"/>
        <end position="447"/>
    </location>
</feature>
<sequence length="490" mass="52829">MIPRRVYATLLLALSVRGQQDTTKPDIDPETLQADMITANLMSHLSTLQEVADANGGNRAFGMPGYQASVDYVWGQISNIPGTKVWKQDFPANFSWSEAELRIGESTNVPVYAIERSPTTPDTGIEAELVAGPEGPAGCNETAYDNLNVTGKIVLVERGACDAPDGTPIHGGKVIAAARAGAVAVIQYQDTPNEPFSPSFPEELPDYVPAGSINQANGQNLKDRLASGETLQAYFRQDQIREVRITQNIFAETEGDSDSVIMLGGHLDSVQTGPGINDNGSGVSLVIELFRSVAKYRTKNKLRFAWWGAEENAGLGSRSYCYNLTEFPAEANKVVAYLNFDMVSRGTYYVGDGDASTGAGYPIPPGSDVIESLWLDYFQSIGITAQEKKIGFDSDHFFFQVILEKPVGLLFTGSNVTEDPCYHKACDRIDNVNPEMLTTNARAAAYMAAVLAINGTDLLPASSLGGAKLKRSLDDWAAGYSGCGHGFHSH</sequence>
<dbReference type="InterPro" id="IPR045175">
    <property type="entry name" value="M28_fam"/>
</dbReference>
<evidence type="ECO:0000256" key="4">
    <source>
        <dbReference type="ARBA" id="ARBA00022723"/>
    </source>
</evidence>
<accession>A0AAV9G6L8</accession>
<comment type="caution">
    <text evidence="10">The sequence shown here is derived from an EMBL/GenBank/DDBJ whole genome shotgun (WGS) entry which is preliminary data.</text>
</comment>
<dbReference type="SUPFAM" id="SSF52025">
    <property type="entry name" value="PA domain"/>
    <property type="match status" value="1"/>
</dbReference>
<dbReference type="EC" id="3.4.-.-" evidence="7"/>
<evidence type="ECO:0000256" key="2">
    <source>
        <dbReference type="ARBA" id="ARBA00005634"/>
    </source>
</evidence>
<feature type="chain" id="PRO_5043091050" description="Peptide hydrolase" evidence="7">
    <location>
        <begin position="19"/>
        <end position="490"/>
    </location>
</feature>
<reference evidence="10" key="2">
    <citation type="submission" date="2023-05" db="EMBL/GenBank/DDBJ databases">
        <authorList>
            <consortium name="Lawrence Berkeley National Laboratory"/>
            <person name="Steindorff A."/>
            <person name="Hensen N."/>
            <person name="Bonometti L."/>
            <person name="Westerberg I."/>
            <person name="Brannstrom I.O."/>
            <person name="Guillou S."/>
            <person name="Cros-Aarteil S."/>
            <person name="Calhoun S."/>
            <person name="Haridas S."/>
            <person name="Kuo A."/>
            <person name="Mondo S."/>
            <person name="Pangilinan J."/>
            <person name="Riley R."/>
            <person name="Labutti K."/>
            <person name="Andreopoulos B."/>
            <person name="Lipzen A."/>
            <person name="Chen C."/>
            <person name="Yanf M."/>
            <person name="Daum C."/>
            <person name="Ng V."/>
            <person name="Clum A."/>
            <person name="Ohm R."/>
            <person name="Martin F."/>
            <person name="Silar P."/>
            <person name="Natvig D."/>
            <person name="Lalanne C."/>
            <person name="Gautier V."/>
            <person name="Ament-Velasquez S.L."/>
            <person name="Kruys A."/>
            <person name="Hutchinson M.I."/>
            <person name="Powell A.J."/>
            <person name="Barry K."/>
            <person name="Miller A.N."/>
            <person name="Grigoriev I.V."/>
            <person name="Debuchy R."/>
            <person name="Gladieux P."/>
            <person name="Thoren M.H."/>
            <person name="Johannesson H."/>
        </authorList>
    </citation>
    <scope>NUCLEOTIDE SEQUENCE</scope>
    <source>
        <strain evidence="10">PSN243</strain>
    </source>
</reference>
<evidence type="ECO:0000313" key="10">
    <source>
        <dbReference type="EMBL" id="KAK4443017.1"/>
    </source>
</evidence>
<evidence type="ECO:0000256" key="6">
    <source>
        <dbReference type="ARBA" id="ARBA00022833"/>
    </source>
</evidence>
<gene>
    <name evidence="10" type="ORF">QBC34DRAFT_214702</name>
</gene>
<dbReference type="GO" id="GO:0006508">
    <property type="term" value="P:proteolysis"/>
    <property type="evidence" value="ECO:0007669"/>
    <property type="project" value="UniProtKB-KW"/>
</dbReference>
<dbReference type="InterPro" id="IPR007484">
    <property type="entry name" value="Peptidase_M28"/>
</dbReference>
<dbReference type="Gene3D" id="3.50.30.30">
    <property type="match status" value="1"/>
</dbReference>
<evidence type="ECO:0000256" key="1">
    <source>
        <dbReference type="ARBA" id="ARBA00001947"/>
    </source>
</evidence>
<dbReference type="InterPro" id="IPR046450">
    <property type="entry name" value="PA_dom_sf"/>
</dbReference>
<evidence type="ECO:0000256" key="3">
    <source>
        <dbReference type="ARBA" id="ARBA00022670"/>
    </source>
</evidence>
<comment type="similarity">
    <text evidence="2">Belongs to the peptidase M28 family. M28B subfamily.</text>
</comment>
<dbReference type="Pfam" id="PF02225">
    <property type="entry name" value="PA"/>
    <property type="match status" value="1"/>
</dbReference>
<evidence type="ECO:0000259" key="9">
    <source>
        <dbReference type="Pfam" id="PF04389"/>
    </source>
</evidence>
<dbReference type="AlphaFoldDB" id="A0AAV9G6L8"/>
<evidence type="ECO:0000259" key="8">
    <source>
        <dbReference type="Pfam" id="PF02225"/>
    </source>
</evidence>
<feature type="signal peptide" evidence="7">
    <location>
        <begin position="1"/>
        <end position="18"/>
    </location>
</feature>
<dbReference type="Gene3D" id="3.40.630.10">
    <property type="entry name" value="Zn peptidases"/>
    <property type="match status" value="1"/>
</dbReference>
<evidence type="ECO:0000256" key="7">
    <source>
        <dbReference type="RuleBase" id="RU361240"/>
    </source>
</evidence>
<dbReference type="GO" id="GO:0008235">
    <property type="term" value="F:metalloexopeptidase activity"/>
    <property type="evidence" value="ECO:0007669"/>
    <property type="project" value="InterPro"/>
</dbReference>
<evidence type="ECO:0000256" key="5">
    <source>
        <dbReference type="ARBA" id="ARBA00022801"/>
    </source>
</evidence>
<keyword evidence="6 7" id="KW-0862">Zinc</keyword>
<reference evidence="10" key="1">
    <citation type="journal article" date="2023" name="Mol. Phylogenet. Evol.">
        <title>Genome-scale phylogeny and comparative genomics of the fungal order Sordariales.</title>
        <authorList>
            <person name="Hensen N."/>
            <person name="Bonometti L."/>
            <person name="Westerberg I."/>
            <person name="Brannstrom I.O."/>
            <person name="Guillou S."/>
            <person name="Cros-Aarteil S."/>
            <person name="Calhoun S."/>
            <person name="Haridas S."/>
            <person name="Kuo A."/>
            <person name="Mondo S."/>
            <person name="Pangilinan J."/>
            <person name="Riley R."/>
            <person name="LaButti K."/>
            <person name="Andreopoulos B."/>
            <person name="Lipzen A."/>
            <person name="Chen C."/>
            <person name="Yan M."/>
            <person name="Daum C."/>
            <person name="Ng V."/>
            <person name="Clum A."/>
            <person name="Steindorff A."/>
            <person name="Ohm R.A."/>
            <person name="Martin F."/>
            <person name="Silar P."/>
            <person name="Natvig D.O."/>
            <person name="Lalanne C."/>
            <person name="Gautier V."/>
            <person name="Ament-Velasquez S.L."/>
            <person name="Kruys A."/>
            <person name="Hutchinson M.I."/>
            <person name="Powell A.J."/>
            <person name="Barry K."/>
            <person name="Miller A.N."/>
            <person name="Grigoriev I.V."/>
            <person name="Debuchy R."/>
            <person name="Gladieux P."/>
            <person name="Hiltunen Thoren M."/>
            <person name="Johannesson H."/>
        </authorList>
    </citation>
    <scope>NUCLEOTIDE SEQUENCE</scope>
    <source>
        <strain evidence="10">PSN243</strain>
    </source>
</reference>
<keyword evidence="11" id="KW-1185">Reference proteome</keyword>
<proteinExistence type="inferred from homology"/>
<keyword evidence="7" id="KW-0732">Signal</keyword>